<comment type="similarity">
    <text evidence="1">Belongs to the short-chain dehydrogenases/reductases (SDR) family.</text>
</comment>
<dbReference type="Gene3D" id="3.40.50.720">
    <property type="entry name" value="NAD(P)-binding Rossmann-like Domain"/>
    <property type="match status" value="1"/>
</dbReference>
<dbReference type="EMBL" id="FPKX01000067">
    <property type="protein sequence ID" value="SFZ98934.1"/>
    <property type="molecule type" value="Genomic_DNA"/>
</dbReference>
<dbReference type="PRINTS" id="PR00081">
    <property type="entry name" value="GDHRDH"/>
</dbReference>
<evidence type="ECO:0000313" key="3">
    <source>
        <dbReference type="EMBL" id="SFZ98934.1"/>
    </source>
</evidence>
<reference evidence="3" key="1">
    <citation type="submission" date="2016-10" db="EMBL/GenBank/DDBJ databases">
        <authorList>
            <person name="de Groot N.N."/>
        </authorList>
    </citation>
    <scope>NUCLEOTIDE SEQUENCE</scope>
</reference>
<keyword evidence="2" id="KW-0560">Oxidoreductase</keyword>
<dbReference type="PANTHER" id="PTHR43115:SF4">
    <property type="entry name" value="DEHYDROGENASE_REDUCTASE SDR FAMILY MEMBER 11"/>
    <property type="match status" value="1"/>
</dbReference>
<dbReference type="PANTHER" id="PTHR43115">
    <property type="entry name" value="DEHYDROGENASE/REDUCTASE SDR FAMILY MEMBER 11"/>
    <property type="match status" value="1"/>
</dbReference>
<evidence type="ECO:0000256" key="2">
    <source>
        <dbReference type="ARBA" id="ARBA00023002"/>
    </source>
</evidence>
<dbReference type="FunFam" id="3.40.50.720:FF:000047">
    <property type="entry name" value="NADP-dependent L-serine/L-allo-threonine dehydrogenase"/>
    <property type="match status" value="1"/>
</dbReference>
<dbReference type="SUPFAM" id="SSF51735">
    <property type="entry name" value="NAD(P)-binding Rossmann-fold domains"/>
    <property type="match status" value="1"/>
</dbReference>
<dbReference type="Pfam" id="PF00106">
    <property type="entry name" value="adh_short"/>
    <property type="match status" value="1"/>
</dbReference>
<name>A0A1W1EFX3_9ZZZZ</name>
<dbReference type="InterPro" id="IPR002347">
    <property type="entry name" value="SDR_fam"/>
</dbReference>
<dbReference type="GO" id="GO:0016616">
    <property type="term" value="F:oxidoreductase activity, acting on the CH-OH group of donors, NAD or NADP as acceptor"/>
    <property type="evidence" value="ECO:0007669"/>
    <property type="project" value="UniProtKB-ARBA"/>
</dbReference>
<gene>
    <name evidence="3" type="ORF">MNB_SV-5-339</name>
</gene>
<sequence>MKKLVVITGASSGFGKEMVKLFSSAGHPVLLLARRVEVLNQLVLDEKLENVLCKKVDVTDYDQFKAAIEEAEKLYGKTDLLVNNAGQMLLGSITDQDPKEWQSMLNLNVMGVLNGMQIVINDMLERNEGTIINISSIAGRKTFGNHAAYCATKYGVHALTETIREEVSHSNVRCLVIAPGAAETELLSHTTSQDIKDGYKAWKETMGGKSMDPVHVAESALFMYTMPQEVSVREIVIAPTKQDS</sequence>
<proteinExistence type="inferred from homology"/>
<dbReference type="PRINTS" id="PR00080">
    <property type="entry name" value="SDRFAMILY"/>
</dbReference>
<organism evidence="3">
    <name type="scientific">hydrothermal vent metagenome</name>
    <dbReference type="NCBI Taxonomy" id="652676"/>
    <lineage>
        <taxon>unclassified sequences</taxon>
        <taxon>metagenomes</taxon>
        <taxon>ecological metagenomes</taxon>
    </lineage>
</organism>
<dbReference type="PROSITE" id="PS00061">
    <property type="entry name" value="ADH_SHORT"/>
    <property type="match status" value="1"/>
</dbReference>
<protein>
    <submittedName>
        <fullName evidence="3">Short-chain dehydrogenase/reductase SDR</fullName>
    </submittedName>
</protein>
<dbReference type="InterPro" id="IPR036291">
    <property type="entry name" value="NAD(P)-bd_dom_sf"/>
</dbReference>
<dbReference type="AlphaFoldDB" id="A0A1W1EFX3"/>
<dbReference type="InterPro" id="IPR020904">
    <property type="entry name" value="Sc_DH/Rdtase_CS"/>
</dbReference>
<accession>A0A1W1EFX3</accession>
<evidence type="ECO:0000256" key="1">
    <source>
        <dbReference type="ARBA" id="ARBA00006484"/>
    </source>
</evidence>